<evidence type="ECO:0000256" key="3">
    <source>
        <dbReference type="ARBA" id="ARBA00022806"/>
    </source>
</evidence>
<gene>
    <name evidence="8" type="ORF">QWY31_00355</name>
</gene>
<organism evidence="8 9">
    <name type="scientific">Shiella aurantiaca</name>
    <dbReference type="NCBI Taxonomy" id="3058365"/>
    <lineage>
        <taxon>Bacteria</taxon>
        <taxon>Pseudomonadati</taxon>
        <taxon>Bacteroidota</taxon>
        <taxon>Cytophagia</taxon>
        <taxon>Cytophagales</taxon>
        <taxon>Shiellaceae</taxon>
        <taxon>Shiella</taxon>
    </lineage>
</organism>
<name>A0ABT8F1M2_9BACT</name>
<dbReference type="Proteomes" id="UP001168552">
    <property type="component" value="Unassembled WGS sequence"/>
</dbReference>
<evidence type="ECO:0000259" key="7">
    <source>
        <dbReference type="PROSITE" id="PS51194"/>
    </source>
</evidence>
<dbReference type="SMART" id="SM00487">
    <property type="entry name" value="DEXDc"/>
    <property type="match status" value="1"/>
</dbReference>
<dbReference type="PROSITE" id="PS51192">
    <property type="entry name" value="HELICASE_ATP_BIND_1"/>
    <property type="match status" value="1"/>
</dbReference>
<dbReference type="GO" id="GO:0004386">
    <property type="term" value="F:helicase activity"/>
    <property type="evidence" value="ECO:0007669"/>
    <property type="project" value="UniProtKB-KW"/>
</dbReference>
<comment type="caution">
    <text evidence="8">The sequence shown here is derived from an EMBL/GenBank/DDBJ whole genome shotgun (WGS) entry which is preliminary data.</text>
</comment>
<evidence type="ECO:0000256" key="1">
    <source>
        <dbReference type="ARBA" id="ARBA00022741"/>
    </source>
</evidence>
<evidence type="ECO:0000313" key="9">
    <source>
        <dbReference type="Proteomes" id="UP001168552"/>
    </source>
</evidence>
<dbReference type="Pfam" id="PF00270">
    <property type="entry name" value="DEAD"/>
    <property type="match status" value="1"/>
</dbReference>
<accession>A0ABT8F1M2</accession>
<dbReference type="PANTHER" id="PTHR47959">
    <property type="entry name" value="ATP-DEPENDENT RNA HELICASE RHLE-RELATED"/>
    <property type="match status" value="1"/>
</dbReference>
<keyword evidence="3 8" id="KW-0347">Helicase</keyword>
<evidence type="ECO:0000259" key="6">
    <source>
        <dbReference type="PROSITE" id="PS51192"/>
    </source>
</evidence>
<feature type="domain" description="Helicase C-terminal" evidence="7">
    <location>
        <begin position="224"/>
        <end position="367"/>
    </location>
</feature>
<evidence type="ECO:0000256" key="4">
    <source>
        <dbReference type="ARBA" id="ARBA00022840"/>
    </source>
</evidence>
<dbReference type="Pfam" id="PF00271">
    <property type="entry name" value="Helicase_C"/>
    <property type="match status" value="1"/>
</dbReference>
<dbReference type="SMART" id="SM00490">
    <property type="entry name" value="HELICc"/>
    <property type="match status" value="1"/>
</dbReference>
<dbReference type="InterPro" id="IPR050079">
    <property type="entry name" value="DEAD_box_RNA_helicase"/>
</dbReference>
<dbReference type="CDD" id="cd00268">
    <property type="entry name" value="DEADc"/>
    <property type="match status" value="1"/>
</dbReference>
<dbReference type="InterPro" id="IPR012677">
    <property type="entry name" value="Nucleotide-bd_a/b_plait_sf"/>
</dbReference>
<dbReference type="Gene3D" id="3.40.50.300">
    <property type="entry name" value="P-loop containing nucleotide triphosphate hydrolases"/>
    <property type="match status" value="2"/>
</dbReference>
<dbReference type="InterPro" id="IPR011545">
    <property type="entry name" value="DEAD/DEAH_box_helicase_dom"/>
</dbReference>
<dbReference type="InterPro" id="IPR001650">
    <property type="entry name" value="Helicase_C-like"/>
</dbReference>
<keyword evidence="4" id="KW-0067">ATP-binding</keyword>
<dbReference type="CDD" id="cd18787">
    <property type="entry name" value="SF2_C_DEAD"/>
    <property type="match status" value="1"/>
</dbReference>
<feature type="domain" description="Helicase ATP-binding" evidence="6">
    <location>
        <begin position="28"/>
        <end position="196"/>
    </location>
</feature>
<sequence>MKFPFPSQEEILRTLSISALNPMQKEMREAFTQKNEIMLLSPTGSGKTLAFLLPIVAQLNPDIDQVQALVLAPSRELALQIEEVFKSMKTHYKVNCCYGGHAMKVERNNLSNPPAVLIGTPGRIADHLDKGTFSTEALQTIVFDEFDKSLEFGFTDEMAYIMSQLPAIQKKVLISATQAIQVPDFLEMANCSIINYLNERKQIEGLSVRTVWADDPEKLEVFLKLICLIGSTEPCLVFCNHRDAVDRLGNHLAEHGIVSARFHGGLDQRDREEVLAMFRNGSTHILVTTDLAARGLDIPDVKHIIHYQKPNTEETFIHRNGRTARMGKEGTAYVMLTDQDEVPKYLSKRTQELELPEEMVLPQTPVFITLFVSKGKKDKINKMDLVGFLSKVGELGKDDIGLIEVKDFFAYVAISRKKSAAVLKKISGQKIKNQAVKFSLL</sequence>
<dbReference type="PANTHER" id="PTHR47959:SF1">
    <property type="entry name" value="ATP-DEPENDENT RNA HELICASE DBPA"/>
    <property type="match status" value="1"/>
</dbReference>
<dbReference type="EMBL" id="JAUHJS010000001">
    <property type="protein sequence ID" value="MDN4163926.1"/>
    <property type="molecule type" value="Genomic_DNA"/>
</dbReference>
<keyword evidence="2" id="KW-0378">Hydrolase</keyword>
<reference evidence="8" key="1">
    <citation type="submission" date="2023-06" db="EMBL/GenBank/DDBJ databases">
        <title>Cytophagales bacterium Strain LB-30, isolated from soil.</title>
        <authorList>
            <person name="Liu B."/>
        </authorList>
    </citation>
    <scope>NUCLEOTIDE SEQUENCE</scope>
    <source>
        <strain evidence="8">LB-30</strain>
    </source>
</reference>
<dbReference type="Pfam" id="PF03880">
    <property type="entry name" value="DbpA"/>
    <property type="match status" value="1"/>
</dbReference>
<dbReference type="PROSITE" id="PS51194">
    <property type="entry name" value="HELICASE_CTER"/>
    <property type="match status" value="1"/>
</dbReference>
<evidence type="ECO:0000256" key="2">
    <source>
        <dbReference type="ARBA" id="ARBA00022801"/>
    </source>
</evidence>
<evidence type="ECO:0000256" key="5">
    <source>
        <dbReference type="ARBA" id="ARBA00038437"/>
    </source>
</evidence>
<keyword evidence="1" id="KW-0547">Nucleotide-binding</keyword>
<dbReference type="InterPro" id="IPR044742">
    <property type="entry name" value="DEAD/DEAH_RhlB"/>
</dbReference>
<proteinExistence type="inferred from homology"/>
<protein>
    <submittedName>
        <fullName evidence="8">DEAD/DEAH box helicase</fullName>
    </submittedName>
</protein>
<dbReference type="RefSeq" id="WP_320002455.1">
    <property type="nucleotide sequence ID" value="NZ_JAUHJS010000001.1"/>
</dbReference>
<evidence type="ECO:0000313" key="8">
    <source>
        <dbReference type="EMBL" id="MDN4163926.1"/>
    </source>
</evidence>
<dbReference type="Gene3D" id="3.30.70.330">
    <property type="match status" value="1"/>
</dbReference>
<dbReference type="InterPro" id="IPR005580">
    <property type="entry name" value="DbpA/CsdA_RNA-bd_dom"/>
</dbReference>
<dbReference type="SUPFAM" id="SSF52540">
    <property type="entry name" value="P-loop containing nucleoside triphosphate hydrolases"/>
    <property type="match status" value="1"/>
</dbReference>
<dbReference type="InterPro" id="IPR014001">
    <property type="entry name" value="Helicase_ATP-bd"/>
</dbReference>
<dbReference type="InterPro" id="IPR027417">
    <property type="entry name" value="P-loop_NTPase"/>
</dbReference>
<keyword evidence="9" id="KW-1185">Reference proteome</keyword>
<comment type="similarity">
    <text evidence="5">Belongs to the DEAD box helicase family.</text>
</comment>